<feature type="compositionally biased region" description="Basic and acidic residues" evidence="5">
    <location>
        <begin position="655"/>
        <end position="676"/>
    </location>
</feature>
<feature type="region of interest" description="Disordered" evidence="5">
    <location>
        <begin position="635"/>
        <end position="723"/>
    </location>
</feature>
<keyword evidence="2 6" id="KW-0812">Transmembrane</keyword>
<evidence type="ECO:0000256" key="1">
    <source>
        <dbReference type="ARBA" id="ARBA00004141"/>
    </source>
</evidence>
<feature type="region of interest" description="Disordered" evidence="5">
    <location>
        <begin position="267"/>
        <end position="287"/>
    </location>
</feature>
<sequence length="1012" mass="110898">MDAKIERCVEPLFSKGGGGGGLKKKKKTNDDDENKDDGEKKNILPALMMMRTKRRKIFELTTKVYALCALNGDLDLANAIERVDLLLLALQSDDNDTDDTADDDSEDFSRSWAKTKIEKQLRTKQRRLKERKDPFAEKEWVRFLAREEGKEILEELFRMVLSSSVSSSSSSSSSADEDIRELFFHRYVVMFVTKEKYDARARASLRRMASVLNEYYEEYIIVDGDDKSTKNHKKKRVFIDWRKDVCKFEAAFAWHVIRGAREQMKRATEGSGIESTGTTTTTTGGSWLMSKIRGGGGGGSSASGSSVSTVSEEDAKNVTSKFGKYLTLGAAAVVGGSLLTLTGGLAAPALIASVGGLAASGSVFAVFGVGTAYVLGVLGTTGVTAIFGVTGAGLAAHKMSKRIEQNLEIFRILPLRDGGLLLGRKKTSNGEDKDEDEEDQGFDTVMNASLNVVLYVPGFLKSGPDELFDAFGSKNGNYYATVDGDGPLGLRVMKVKSKEDIKNYAEKSDRLRKLAHLGGNEYTNNADIDADTLLIVEHDAKTLDDNSGVAKNAGILSGSAILSYHILETNERIIVDSNNSSYQAHVATLKAIERAPRPVRLQMRKIQKLEIDREEIADVALSINEDLEELVENVAKEEKEREETVDCESPSSHSSAEKPKPPAKKEGVDDVGERESNANANHQNLLMRTLTRTISSPTITTATESKSAAEEEEDEAMGTNTNWPIHSGEQFVLEWETTELTNLGSAINFFARKTLVNAAAPQALGHTVFAGLAASVSWPAILLGGASFIDNPWSVLKERAQIAGKELATILLSREHGRRAVTLIAYSTGTCVILECLKELDRMIEDGTCLEKDALGIVENVVLISVPVHVGRKDWRKIRRVTSGRVVNCRAKNDWVLRFIYRLKSYDVISSLAGVVRQNYEGVEDIKLSGDICYAHGDIPKAMGDILKVVGLETDESSNAFGDTAAAHNIREDENESSFEQRGESNSSIVLSESDYDSENEADFAAHQETIY</sequence>
<feature type="compositionally biased region" description="Low complexity" evidence="5">
    <location>
        <begin position="269"/>
        <end position="286"/>
    </location>
</feature>
<dbReference type="PANTHER" id="PTHR17920">
    <property type="entry name" value="TRANSMEMBRANE AND COILED-COIL DOMAIN-CONTAINING PROTEIN 4 TMCO4"/>
    <property type="match status" value="1"/>
</dbReference>
<evidence type="ECO:0000256" key="4">
    <source>
        <dbReference type="ARBA" id="ARBA00023136"/>
    </source>
</evidence>
<feature type="region of interest" description="Disordered" evidence="5">
    <location>
        <begin position="971"/>
        <end position="1012"/>
    </location>
</feature>
<evidence type="ECO:0000313" key="7">
    <source>
        <dbReference type="EMBL" id="CCO20174.1"/>
    </source>
</evidence>
<keyword evidence="8" id="KW-1185">Reference proteome</keyword>
<keyword evidence="3 6" id="KW-1133">Transmembrane helix</keyword>
<evidence type="ECO:0000313" key="8">
    <source>
        <dbReference type="Proteomes" id="UP000198341"/>
    </source>
</evidence>
<evidence type="ECO:0000256" key="5">
    <source>
        <dbReference type="SAM" id="MobiDB-lite"/>
    </source>
</evidence>
<dbReference type="eggNOG" id="KOG2385">
    <property type="taxonomic scope" value="Eukaryota"/>
</dbReference>
<dbReference type="AlphaFoldDB" id="K8EQF5"/>
<dbReference type="RefSeq" id="XP_007508557.1">
    <property type="nucleotide sequence ID" value="XM_007508495.1"/>
</dbReference>
<dbReference type="Pfam" id="PF05277">
    <property type="entry name" value="DUF726"/>
    <property type="match status" value="2"/>
</dbReference>
<dbReference type="Proteomes" id="UP000198341">
    <property type="component" value="Chromosome 16"/>
</dbReference>
<name>K8EQF5_9CHLO</name>
<evidence type="ECO:0000256" key="3">
    <source>
        <dbReference type="ARBA" id="ARBA00022989"/>
    </source>
</evidence>
<protein>
    <submittedName>
        <fullName evidence="7">Unnamed protein product</fullName>
    </submittedName>
</protein>
<organism evidence="7 8">
    <name type="scientific">Bathycoccus prasinos</name>
    <dbReference type="NCBI Taxonomy" id="41875"/>
    <lineage>
        <taxon>Eukaryota</taxon>
        <taxon>Viridiplantae</taxon>
        <taxon>Chlorophyta</taxon>
        <taxon>Mamiellophyceae</taxon>
        <taxon>Mamiellales</taxon>
        <taxon>Bathycoccaceae</taxon>
        <taxon>Bathycoccus</taxon>
    </lineage>
</organism>
<dbReference type="GeneID" id="19011200"/>
<dbReference type="PANTHER" id="PTHR17920:SF3">
    <property type="entry name" value="TRANSMEMBRANE AND COILED-COIL DOMAIN-CONTAINING PROTEIN 4"/>
    <property type="match status" value="1"/>
</dbReference>
<comment type="subcellular location">
    <subcellularLocation>
        <location evidence="1">Membrane</location>
        <topology evidence="1">Multi-pass membrane protein</topology>
    </subcellularLocation>
</comment>
<reference evidence="7 8" key="1">
    <citation type="submission" date="2011-10" db="EMBL/GenBank/DDBJ databases">
        <authorList>
            <person name="Genoscope - CEA"/>
        </authorList>
    </citation>
    <scope>NUCLEOTIDE SEQUENCE [LARGE SCALE GENOMIC DNA]</scope>
    <source>
        <strain evidence="7 8">RCC 1105</strain>
    </source>
</reference>
<proteinExistence type="predicted"/>
<evidence type="ECO:0000256" key="6">
    <source>
        <dbReference type="SAM" id="Phobius"/>
    </source>
</evidence>
<accession>K8EQF5</accession>
<feature type="compositionally biased region" description="Basic and acidic residues" evidence="5">
    <location>
        <begin position="635"/>
        <end position="644"/>
    </location>
</feature>
<evidence type="ECO:0000256" key="2">
    <source>
        <dbReference type="ARBA" id="ARBA00022692"/>
    </source>
</evidence>
<gene>
    <name evidence="7" type="ordered locus">Bathy16g02260</name>
</gene>
<feature type="compositionally biased region" description="Polar residues" evidence="5">
    <location>
        <begin position="978"/>
        <end position="991"/>
    </location>
</feature>
<feature type="compositionally biased region" description="Polar residues" evidence="5">
    <location>
        <begin position="677"/>
        <end position="697"/>
    </location>
</feature>
<dbReference type="GO" id="GO:0016020">
    <property type="term" value="C:membrane"/>
    <property type="evidence" value="ECO:0007669"/>
    <property type="project" value="UniProtKB-SubCell"/>
</dbReference>
<dbReference type="OrthoDB" id="277931at2759"/>
<feature type="region of interest" description="Disordered" evidence="5">
    <location>
        <begin position="13"/>
        <end position="39"/>
    </location>
</feature>
<dbReference type="InterPro" id="IPR007941">
    <property type="entry name" value="DUF726"/>
</dbReference>
<dbReference type="KEGG" id="bpg:Bathy16g02260"/>
<keyword evidence="4 6" id="KW-0472">Membrane</keyword>
<feature type="transmembrane region" description="Helical" evidence="6">
    <location>
        <begin position="363"/>
        <end position="396"/>
    </location>
</feature>
<dbReference type="EMBL" id="FO082263">
    <property type="protein sequence ID" value="CCO20174.1"/>
    <property type="molecule type" value="Genomic_DNA"/>
</dbReference>